<protein>
    <submittedName>
        <fullName evidence="1">Uncharacterized protein</fullName>
    </submittedName>
</protein>
<name>A0A6C0DT42_9ZZZZ</name>
<accession>A0A6C0DT42</accession>
<proteinExistence type="predicted"/>
<organism evidence="1">
    <name type="scientific">viral metagenome</name>
    <dbReference type="NCBI Taxonomy" id="1070528"/>
    <lineage>
        <taxon>unclassified sequences</taxon>
        <taxon>metagenomes</taxon>
        <taxon>organismal metagenomes</taxon>
    </lineage>
</organism>
<sequence>MPRYDMTCHAVMEWAKAELEHVGRITAVEDADIQYSYAQSTVNGMLHLRDALLELVTSDEHSEHKADLKRTHDSVVRVIKHLIKDYDVKLEEIKRFNTRHVLGDLSYLGASGTKKNGGRRRATRKARSWW</sequence>
<dbReference type="EMBL" id="MN739665">
    <property type="protein sequence ID" value="QHT19383.1"/>
    <property type="molecule type" value="Genomic_DNA"/>
</dbReference>
<reference evidence="1" key="1">
    <citation type="journal article" date="2020" name="Nature">
        <title>Giant virus diversity and host interactions through global metagenomics.</title>
        <authorList>
            <person name="Schulz F."/>
            <person name="Roux S."/>
            <person name="Paez-Espino D."/>
            <person name="Jungbluth S."/>
            <person name="Walsh D.A."/>
            <person name="Denef V.J."/>
            <person name="McMahon K.D."/>
            <person name="Konstantinidis K.T."/>
            <person name="Eloe-Fadrosh E.A."/>
            <person name="Kyrpides N.C."/>
            <person name="Woyke T."/>
        </authorList>
    </citation>
    <scope>NUCLEOTIDE SEQUENCE</scope>
    <source>
        <strain evidence="1">GVMAG-M-3300023174-57</strain>
    </source>
</reference>
<evidence type="ECO:0000313" key="1">
    <source>
        <dbReference type="EMBL" id="QHT19383.1"/>
    </source>
</evidence>
<dbReference type="AlphaFoldDB" id="A0A6C0DT42"/>